<dbReference type="InterPro" id="IPR036942">
    <property type="entry name" value="Beta-barrel_TonB_sf"/>
</dbReference>
<dbReference type="InterPro" id="IPR037066">
    <property type="entry name" value="Plug_dom_sf"/>
</dbReference>
<dbReference type="Pfam" id="PF00593">
    <property type="entry name" value="TonB_dep_Rec_b-barrel"/>
    <property type="match status" value="1"/>
</dbReference>
<dbReference type="InterPro" id="IPR012910">
    <property type="entry name" value="Plug_dom"/>
</dbReference>
<comment type="similarity">
    <text evidence="8 9">Belongs to the TonB-dependent receptor family.</text>
</comment>
<dbReference type="NCBIfam" id="TIGR04057">
    <property type="entry name" value="SusC_RagA_signa"/>
    <property type="match status" value="1"/>
</dbReference>
<keyword evidence="3 8" id="KW-1134">Transmembrane beta strand</keyword>
<dbReference type="InterPro" id="IPR039426">
    <property type="entry name" value="TonB-dep_rcpt-like"/>
</dbReference>
<organism evidence="12 13">
    <name type="scientific">Pedobacter psychroterrae</name>
    <dbReference type="NCBI Taxonomy" id="2530453"/>
    <lineage>
        <taxon>Bacteria</taxon>
        <taxon>Pseudomonadati</taxon>
        <taxon>Bacteroidota</taxon>
        <taxon>Sphingobacteriia</taxon>
        <taxon>Sphingobacteriales</taxon>
        <taxon>Sphingobacteriaceae</taxon>
        <taxon>Pedobacter</taxon>
    </lineage>
</organism>
<evidence type="ECO:0000256" key="8">
    <source>
        <dbReference type="PROSITE-ProRule" id="PRU01360"/>
    </source>
</evidence>
<evidence type="ECO:0000256" key="4">
    <source>
        <dbReference type="ARBA" id="ARBA00022692"/>
    </source>
</evidence>
<proteinExistence type="inferred from homology"/>
<protein>
    <submittedName>
        <fullName evidence="12">SusC/RagA family TonB-linked outer membrane protein</fullName>
    </submittedName>
</protein>
<evidence type="ECO:0000256" key="3">
    <source>
        <dbReference type="ARBA" id="ARBA00022452"/>
    </source>
</evidence>
<evidence type="ECO:0000256" key="6">
    <source>
        <dbReference type="ARBA" id="ARBA00023136"/>
    </source>
</evidence>
<reference evidence="12 13" key="1">
    <citation type="submission" date="2019-02" db="EMBL/GenBank/DDBJ databases">
        <title>Pedobacter sp. RP-1-14 sp. nov., isolated from Arctic soil.</title>
        <authorList>
            <person name="Dahal R.H."/>
        </authorList>
    </citation>
    <scope>NUCLEOTIDE SEQUENCE [LARGE SCALE GENOMIC DNA]</scope>
    <source>
        <strain evidence="12 13">RP-1-14</strain>
    </source>
</reference>
<evidence type="ECO:0000256" key="9">
    <source>
        <dbReference type="RuleBase" id="RU003357"/>
    </source>
</evidence>
<evidence type="ECO:0000259" key="11">
    <source>
        <dbReference type="Pfam" id="PF07715"/>
    </source>
</evidence>
<evidence type="ECO:0000256" key="5">
    <source>
        <dbReference type="ARBA" id="ARBA00023077"/>
    </source>
</evidence>
<keyword evidence="4 8" id="KW-0812">Transmembrane</keyword>
<evidence type="ECO:0000259" key="10">
    <source>
        <dbReference type="Pfam" id="PF00593"/>
    </source>
</evidence>
<name>A0A4V2MKI6_9SPHI</name>
<sequence>MNFHVRINDASPGTITPNKKKWIMRAKLTFVLVTVCLMQVTAAGFAQKVTLSLKRASLSQILTDIRKQTGYHFIYNIKMLEKASPVDIHVKNQSVTEVLEQCFKNQPYTFIIEEKTVIIKEKKIIVAIQSEIRGRVTDTIGRSIPGVVITVKGSTIAVTTDGEGKYVINVPAGNEVLIFKSIGFETKEIPLAGRRIVDVMLKESVSQLEEMVVIGYGRATKRDLVGSVGSVNMDDLKKAPVRSFEEALAGRVAGVQVTSVDGQPGSNINIIIRGANSITGTNAPLYVIDGFPIENPDNNSINPNDVESIEVLKDAAATAIYGARGSNGVIIVTTKSGKEGTAVVSYDGNYGNQRVIQRISVFDSYEFVRYQSERLDPIMYDTLYFNDERPNLDAYRNVQAVNWQDRMFEDSPQQSHSLSINGGTKGTRYAFSGNFLDQQGIMVSSGFNRYQGRLRLTQKVSDNFTVSGNVNYSATKQFGGSPIPGEGSFLSEALMYSVWGYRPVNGNPGIDVGEEDMDLSIDMINDQRFNPLKNYENMLRDRLGNVLTANGYGEYKLNDFTFRLSGGITREMTKFNSFDGSNTRAGSPITPQGQATGVSGSVSFSEVNNYLNENTVTYNKKYGKYHQLNAVAGFTIQGRTSSAFGATAIFVPNEPLGVSGLDEGIPNSIASRSTSSTLASFLGRVQYNYGSKYLATFSMRSDGSSKFAPGLKWGYFPAGGLAWRFSKEKFMKPLQKVISDAKLKATIGATGNNRVNDHAWRSTLNLSNGAIYPFGNGISRGLIPVELGNDELKWETTVQTDIGLELSFFDSRANLTVDAYRKTTNDLLLDARLPPTLGFSSSYKNIGRVRNDGLEFTLETTNIRTKAFSWTTSFNISFNKNKVLELAENEQALVSQINWDTNYRNLAGFVAKIGEPIGMFYGLIWEGNYQVNDFNLLPSGKYLLKADQPSNGDDREDIQPGDIKYRDMNGDGITNSADYTIIGDPNPDYIGGFSNNFAYKGFDLNVFFQWSAGNDVFNANRLVFEGHGRASQNMFATYADRWTPENPSNKYYRTGGWGPYAYSSRVIEDGSFLRLKTVSLGYQLPQKFVRSLRINSLRVNASAQNLFTWTKYEGYDPEVSAYNSALTPGFDWSVYPRARTLTLGLNLTF</sequence>
<comment type="subcellular location">
    <subcellularLocation>
        <location evidence="1 8">Cell outer membrane</location>
        <topology evidence="1 8">Multi-pass membrane protein</topology>
    </subcellularLocation>
</comment>
<keyword evidence="7 8" id="KW-0998">Cell outer membrane</keyword>
<dbReference type="SUPFAM" id="SSF49464">
    <property type="entry name" value="Carboxypeptidase regulatory domain-like"/>
    <property type="match status" value="1"/>
</dbReference>
<gene>
    <name evidence="12" type="ORF">EZ437_18615</name>
</gene>
<comment type="caution">
    <text evidence="12">The sequence shown here is derived from an EMBL/GenBank/DDBJ whole genome shotgun (WGS) entry which is preliminary data.</text>
</comment>
<dbReference type="Gene3D" id="2.170.130.10">
    <property type="entry name" value="TonB-dependent receptor, plug domain"/>
    <property type="match status" value="1"/>
</dbReference>
<evidence type="ECO:0000256" key="1">
    <source>
        <dbReference type="ARBA" id="ARBA00004571"/>
    </source>
</evidence>
<dbReference type="Proteomes" id="UP000293347">
    <property type="component" value="Unassembled WGS sequence"/>
</dbReference>
<dbReference type="Pfam" id="PF07715">
    <property type="entry name" value="Plug"/>
    <property type="match status" value="1"/>
</dbReference>
<dbReference type="OrthoDB" id="9768177at2"/>
<dbReference type="InterPro" id="IPR023996">
    <property type="entry name" value="TonB-dep_OMP_SusC/RagA"/>
</dbReference>
<dbReference type="InterPro" id="IPR000531">
    <property type="entry name" value="Beta-barrel_TonB"/>
</dbReference>
<keyword evidence="5 9" id="KW-0798">TonB box</keyword>
<dbReference type="AlphaFoldDB" id="A0A4V2MKI6"/>
<evidence type="ECO:0000313" key="13">
    <source>
        <dbReference type="Proteomes" id="UP000293347"/>
    </source>
</evidence>
<dbReference type="NCBIfam" id="TIGR04056">
    <property type="entry name" value="OMP_RagA_SusC"/>
    <property type="match status" value="1"/>
</dbReference>
<keyword evidence="6 8" id="KW-0472">Membrane</keyword>
<dbReference type="Gene3D" id="2.60.40.1120">
    <property type="entry name" value="Carboxypeptidase-like, regulatory domain"/>
    <property type="match status" value="1"/>
</dbReference>
<evidence type="ECO:0000256" key="2">
    <source>
        <dbReference type="ARBA" id="ARBA00022448"/>
    </source>
</evidence>
<dbReference type="InterPro" id="IPR008969">
    <property type="entry name" value="CarboxyPept-like_regulatory"/>
</dbReference>
<accession>A0A4V2MKI6</accession>
<keyword evidence="13" id="KW-1185">Reference proteome</keyword>
<dbReference type="Pfam" id="PF13715">
    <property type="entry name" value="CarbopepD_reg_2"/>
    <property type="match status" value="1"/>
</dbReference>
<dbReference type="Gene3D" id="2.40.170.20">
    <property type="entry name" value="TonB-dependent receptor, beta-barrel domain"/>
    <property type="match status" value="1"/>
</dbReference>
<feature type="domain" description="TonB-dependent receptor plug" evidence="11">
    <location>
        <begin position="221"/>
        <end position="329"/>
    </location>
</feature>
<dbReference type="GO" id="GO:0009279">
    <property type="term" value="C:cell outer membrane"/>
    <property type="evidence" value="ECO:0007669"/>
    <property type="project" value="UniProtKB-SubCell"/>
</dbReference>
<dbReference type="PROSITE" id="PS52016">
    <property type="entry name" value="TONB_DEPENDENT_REC_3"/>
    <property type="match status" value="1"/>
</dbReference>
<dbReference type="SUPFAM" id="SSF56935">
    <property type="entry name" value="Porins"/>
    <property type="match status" value="1"/>
</dbReference>
<evidence type="ECO:0000256" key="7">
    <source>
        <dbReference type="ARBA" id="ARBA00023237"/>
    </source>
</evidence>
<dbReference type="FunFam" id="2.170.130.10:FF:000008">
    <property type="entry name" value="SusC/RagA family TonB-linked outer membrane protein"/>
    <property type="match status" value="1"/>
</dbReference>
<dbReference type="InterPro" id="IPR023997">
    <property type="entry name" value="TonB-dep_OMP_SusC/RagA_CS"/>
</dbReference>
<dbReference type="EMBL" id="SJSL01000007">
    <property type="protein sequence ID" value="TCC98206.1"/>
    <property type="molecule type" value="Genomic_DNA"/>
</dbReference>
<feature type="domain" description="TonB-dependent receptor-like beta-barrel" evidence="10">
    <location>
        <begin position="518"/>
        <end position="914"/>
    </location>
</feature>
<keyword evidence="2 8" id="KW-0813">Transport</keyword>
<evidence type="ECO:0000313" key="12">
    <source>
        <dbReference type="EMBL" id="TCC98206.1"/>
    </source>
</evidence>